<dbReference type="PANTHER" id="PTHR12496:SF2">
    <property type="entry name" value="METHYLTRANSFERASE-LIKE PROTEIN 25B"/>
    <property type="match status" value="1"/>
</dbReference>
<dbReference type="Proteomes" id="UP000886611">
    <property type="component" value="Unassembled WGS sequence"/>
</dbReference>
<reference evidence="2 3" key="1">
    <citation type="journal article" date="2021" name="Cell">
        <title>Tracing the genetic footprints of vertebrate landing in non-teleost ray-finned fishes.</title>
        <authorList>
            <person name="Bi X."/>
            <person name="Wang K."/>
            <person name="Yang L."/>
            <person name="Pan H."/>
            <person name="Jiang H."/>
            <person name="Wei Q."/>
            <person name="Fang M."/>
            <person name="Yu H."/>
            <person name="Zhu C."/>
            <person name="Cai Y."/>
            <person name="He Y."/>
            <person name="Gan X."/>
            <person name="Zeng H."/>
            <person name="Yu D."/>
            <person name="Zhu Y."/>
            <person name="Jiang H."/>
            <person name="Qiu Q."/>
            <person name="Yang H."/>
            <person name="Zhang Y.E."/>
            <person name="Wang W."/>
            <person name="Zhu M."/>
            <person name="He S."/>
            <person name="Zhang G."/>
        </authorList>
    </citation>
    <scope>NUCLEOTIDE SEQUENCE [LARGE SCALE GENOMIC DNA]</scope>
    <source>
        <strain evidence="2">Bchr_013</strain>
    </source>
</reference>
<evidence type="ECO:0000313" key="2">
    <source>
        <dbReference type="EMBL" id="KAG2462939.1"/>
    </source>
</evidence>
<dbReference type="SUPFAM" id="SSF53335">
    <property type="entry name" value="S-adenosyl-L-methionine-dependent methyltransferases"/>
    <property type="match status" value="1"/>
</dbReference>
<dbReference type="InterPro" id="IPR029063">
    <property type="entry name" value="SAM-dependent_MTases_sf"/>
</dbReference>
<feature type="domain" description="Methyltransferase" evidence="1">
    <location>
        <begin position="269"/>
        <end position="529"/>
    </location>
</feature>
<evidence type="ECO:0000259" key="1">
    <source>
        <dbReference type="Pfam" id="PF13679"/>
    </source>
</evidence>
<dbReference type="GO" id="GO:0000179">
    <property type="term" value="F:rRNA (adenine-N6,N6-)-dimethyltransferase activity"/>
    <property type="evidence" value="ECO:0007669"/>
    <property type="project" value="InterPro"/>
</dbReference>
<comment type="caution">
    <text evidence="2">The sequence shown here is derived from an EMBL/GenBank/DDBJ whole genome shotgun (WGS) entry which is preliminary data.</text>
</comment>
<proteinExistence type="predicted"/>
<dbReference type="PROSITE" id="PS01131">
    <property type="entry name" value="RRNA_A_DIMETH"/>
    <property type="match status" value="1"/>
</dbReference>
<evidence type="ECO:0000313" key="3">
    <source>
        <dbReference type="Proteomes" id="UP000886611"/>
    </source>
</evidence>
<dbReference type="InterPro" id="IPR052220">
    <property type="entry name" value="METTL25"/>
</dbReference>
<accession>A0A8X7X8K8</accession>
<dbReference type="InterPro" id="IPR025714">
    <property type="entry name" value="Methyltranfer_dom"/>
</dbReference>
<sequence length="731" mass="82449">MKMDREHSETEAVAADKVEHYDTEEHLLKKGAVSVDRRYFDFKKSDVDQTTIYCKCCRAKVVAGGGNKSKLLHHHTRNMLWSTMNCKYAQAPVQILSNSVTFIHSSKAPQLILTVLGIRQDPEMAEMHCAMNYQSFSVDQQKRLAASLTKFLCMYRHLTDSYIIEFFSERLWEKLPLSWQEALGDLSSSQLADFLDGLSRGGGRSVWPLSLLAFRATAQALSFPRIPHMETNLNIPMDKSGKAKPAEFLKNCSQSSMLSHIFRKHVKPKKQHEIRHLGRVAKRLCDYSGCWNVVDIGSGQGHLSRYLSFGLGLSVTGVEADRVLVSMATKFDEQLLYTLKKENLRNVKEGRAASSFQFQLPQSLPRHVTGWLNPRGSWEDLLMFLQPQIHTDQHKSSSPLKAVQDASQSYGQPHICRFCDVAKAERDLNTSGDAQGHSNNHYSCMKEKTNSWQVDSSESTTLTDYSQLPFCCDTNQKLLCAENKCNEDFILTGLHACGDLSATLIRHFVHCPRAVGITSVACCYMKLTTHENLTPPGIYAPSNVREEKLEDAVMDIMVGYPMSCWVKNLPGHELSYKAREAACHAKEDYIQRLRQDSTILKVHCYRAVLETFIRKVDPSLKRAGIQTVKKGHELPFTDYARVGLKRLGLPADLPLDLLAVEDMLAQQGKVVAYFCLVMLLAPVVETLVLLDRILYLQQEGIECSLLPLFDPHFSPRNLVLVACKTKNIPES</sequence>
<name>A0A8X7X8K8_POLSE</name>
<feature type="non-terminal residue" evidence="2">
    <location>
        <position position="1"/>
    </location>
</feature>
<feature type="non-terminal residue" evidence="2">
    <location>
        <position position="731"/>
    </location>
</feature>
<protein>
    <submittedName>
        <fullName evidence="2">rRNAD protein</fullName>
    </submittedName>
</protein>
<dbReference type="AlphaFoldDB" id="A0A8X7X8K8"/>
<dbReference type="PANTHER" id="PTHR12496">
    <property type="entry name" value="CGI-41 METHYLTRANSFERASE"/>
    <property type="match status" value="1"/>
</dbReference>
<dbReference type="EMBL" id="JAATIS010004040">
    <property type="protein sequence ID" value="KAG2462939.1"/>
    <property type="molecule type" value="Genomic_DNA"/>
</dbReference>
<dbReference type="InterPro" id="IPR020596">
    <property type="entry name" value="rRNA_Ade_Mease_Trfase_CS"/>
</dbReference>
<dbReference type="Pfam" id="PF13679">
    <property type="entry name" value="Methyltransf_32"/>
    <property type="match status" value="1"/>
</dbReference>
<gene>
    <name evidence="2" type="primary">Rrnad1</name>
    <name evidence="2" type="ORF">GTO96_0000438</name>
</gene>
<keyword evidence="3" id="KW-1185">Reference proteome</keyword>
<organism evidence="2 3">
    <name type="scientific">Polypterus senegalus</name>
    <name type="common">Senegal bichir</name>
    <dbReference type="NCBI Taxonomy" id="55291"/>
    <lineage>
        <taxon>Eukaryota</taxon>
        <taxon>Metazoa</taxon>
        <taxon>Chordata</taxon>
        <taxon>Craniata</taxon>
        <taxon>Vertebrata</taxon>
        <taxon>Euteleostomi</taxon>
        <taxon>Actinopterygii</taxon>
        <taxon>Polypteriformes</taxon>
        <taxon>Polypteridae</taxon>
        <taxon>Polypterus</taxon>
    </lineage>
</organism>